<feature type="transmembrane region" description="Helical" evidence="1">
    <location>
        <begin position="342"/>
        <end position="363"/>
    </location>
</feature>
<reference evidence="2" key="1">
    <citation type="submission" date="2020-12" db="EMBL/GenBank/DDBJ databases">
        <title>M. sibirica DSM 26468T genome.</title>
        <authorList>
            <person name="Thieme N."/>
            <person name="Rettenmaier R."/>
            <person name="Zverlov V."/>
            <person name="Liebl W."/>
        </authorList>
    </citation>
    <scope>NUCLEOTIDE SEQUENCE</scope>
    <source>
        <strain evidence="2">DSM 26468</strain>
    </source>
</reference>
<feature type="transmembrane region" description="Helical" evidence="1">
    <location>
        <begin position="318"/>
        <end position="336"/>
    </location>
</feature>
<sequence length="409" mass="44850">MSTRQVNPNRIRPIDLIPALSGLIGKIALVSSFAVVWAQVLNITTPDFVFKNVQIELIIGSAVSLIAALLLPNMSPAGTLAPLVVLIPAMAGYGVHPFVLSILVGIVGIISIKTRLFHVLISLSGIISKTSITMTFGISGIMLSLKNLQSFFGDNMAPLFIMIGISLISFLILMRKNITWLIIPISAAVSIVLPLIFGFSIDYAVTTTLPNFNPSYWWYEVWGVGFGFDIRTILVTLPFAFFAILLWAIDTVSVQAMIDANYKEDEAKEEIDLDRSFILAALRNMIGGTFGGAQTAALWRSFLIPLFMVKRPVRYSSILLGILGIIAGFSAVPIKVLSFPPLIWSVLLFGIFLPFINVGIRNIINAKSNVNRISIVIFTTLGVVFTPILTWVGAVVFEKTQKRFLKNKD</sequence>
<accession>A0A8J7L070</accession>
<feature type="transmembrane region" description="Helical" evidence="1">
    <location>
        <begin position="20"/>
        <end position="41"/>
    </location>
</feature>
<gene>
    <name evidence="2" type="ORF">I5677_12745</name>
</gene>
<dbReference type="InterPro" id="IPR021794">
    <property type="entry name" value="DUF3360"/>
</dbReference>
<evidence type="ECO:0000313" key="2">
    <source>
        <dbReference type="EMBL" id="MBH1941763.1"/>
    </source>
</evidence>
<feature type="transmembrane region" description="Helical" evidence="1">
    <location>
        <begin position="119"/>
        <end position="143"/>
    </location>
</feature>
<feature type="transmembrane region" description="Helical" evidence="1">
    <location>
        <begin position="53"/>
        <end position="71"/>
    </location>
</feature>
<dbReference type="Pfam" id="PF11840">
    <property type="entry name" value="DUF3360"/>
    <property type="match status" value="1"/>
</dbReference>
<evidence type="ECO:0000313" key="3">
    <source>
        <dbReference type="Proteomes" id="UP000623269"/>
    </source>
</evidence>
<comment type="caution">
    <text evidence="2">The sequence shown here is derived from an EMBL/GenBank/DDBJ whole genome shotgun (WGS) entry which is preliminary data.</text>
</comment>
<organism evidence="2 3">
    <name type="scientific">Mobilitalea sibirica</name>
    <dbReference type="NCBI Taxonomy" id="1462919"/>
    <lineage>
        <taxon>Bacteria</taxon>
        <taxon>Bacillati</taxon>
        <taxon>Bacillota</taxon>
        <taxon>Clostridia</taxon>
        <taxon>Lachnospirales</taxon>
        <taxon>Lachnospiraceae</taxon>
        <taxon>Mobilitalea</taxon>
    </lineage>
</organism>
<keyword evidence="1" id="KW-1133">Transmembrane helix</keyword>
<feature type="transmembrane region" description="Helical" evidence="1">
    <location>
        <begin position="91"/>
        <end position="112"/>
    </location>
</feature>
<dbReference type="RefSeq" id="WP_197662012.1">
    <property type="nucleotide sequence ID" value="NZ_JAEAGR010000014.1"/>
</dbReference>
<protein>
    <submittedName>
        <fullName evidence="2">DUF3360 family protein</fullName>
    </submittedName>
</protein>
<feature type="transmembrane region" description="Helical" evidence="1">
    <location>
        <begin position="375"/>
        <end position="397"/>
    </location>
</feature>
<keyword evidence="3" id="KW-1185">Reference proteome</keyword>
<keyword evidence="1" id="KW-0472">Membrane</keyword>
<dbReference type="EMBL" id="JAEAGR010000014">
    <property type="protein sequence ID" value="MBH1941763.1"/>
    <property type="molecule type" value="Genomic_DNA"/>
</dbReference>
<feature type="transmembrane region" description="Helical" evidence="1">
    <location>
        <begin position="180"/>
        <end position="201"/>
    </location>
</feature>
<feature type="transmembrane region" description="Helical" evidence="1">
    <location>
        <begin position="155"/>
        <end position="173"/>
    </location>
</feature>
<feature type="transmembrane region" description="Helical" evidence="1">
    <location>
        <begin position="221"/>
        <end position="249"/>
    </location>
</feature>
<keyword evidence="1" id="KW-0812">Transmembrane</keyword>
<dbReference type="Proteomes" id="UP000623269">
    <property type="component" value="Unassembled WGS sequence"/>
</dbReference>
<name>A0A8J7L070_9FIRM</name>
<proteinExistence type="predicted"/>
<dbReference type="AlphaFoldDB" id="A0A8J7L070"/>
<evidence type="ECO:0000256" key="1">
    <source>
        <dbReference type="SAM" id="Phobius"/>
    </source>
</evidence>